<gene>
    <name evidence="2" type="ORF">GCM10023322_06140</name>
</gene>
<feature type="transmembrane region" description="Helical" evidence="1">
    <location>
        <begin position="50"/>
        <end position="67"/>
    </location>
</feature>
<evidence type="ECO:0008006" key="4">
    <source>
        <dbReference type="Google" id="ProtNLM"/>
    </source>
</evidence>
<keyword evidence="1" id="KW-1133">Transmembrane helix</keyword>
<evidence type="ECO:0000313" key="2">
    <source>
        <dbReference type="EMBL" id="GAA5178598.1"/>
    </source>
</evidence>
<comment type="caution">
    <text evidence="2">The sequence shown here is derived from an EMBL/GenBank/DDBJ whole genome shotgun (WGS) entry which is preliminary data.</text>
</comment>
<name>A0ABP9RJS9_9ACTN</name>
<feature type="transmembrane region" description="Helical" evidence="1">
    <location>
        <begin position="88"/>
        <end position="106"/>
    </location>
</feature>
<feature type="transmembrane region" description="Helical" evidence="1">
    <location>
        <begin position="118"/>
        <end position="139"/>
    </location>
</feature>
<reference evidence="3" key="1">
    <citation type="journal article" date="2019" name="Int. J. Syst. Evol. Microbiol.">
        <title>The Global Catalogue of Microorganisms (GCM) 10K type strain sequencing project: providing services to taxonomists for standard genome sequencing and annotation.</title>
        <authorList>
            <consortium name="The Broad Institute Genomics Platform"/>
            <consortium name="The Broad Institute Genome Sequencing Center for Infectious Disease"/>
            <person name="Wu L."/>
            <person name="Ma J."/>
        </authorList>
    </citation>
    <scope>NUCLEOTIDE SEQUENCE [LARGE SCALE GENOMIC DNA]</scope>
    <source>
        <strain evidence="3">JCM 18304</strain>
    </source>
</reference>
<evidence type="ECO:0000256" key="1">
    <source>
        <dbReference type="SAM" id="Phobius"/>
    </source>
</evidence>
<protein>
    <recommendedName>
        <fullName evidence="4">ABC transporter</fullName>
    </recommendedName>
</protein>
<proteinExistence type="predicted"/>
<organism evidence="2 3">
    <name type="scientific">Rugosimonospora acidiphila</name>
    <dbReference type="NCBI Taxonomy" id="556531"/>
    <lineage>
        <taxon>Bacteria</taxon>
        <taxon>Bacillati</taxon>
        <taxon>Actinomycetota</taxon>
        <taxon>Actinomycetes</taxon>
        <taxon>Micromonosporales</taxon>
        <taxon>Micromonosporaceae</taxon>
        <taxon>Rugosimonospora</taxon>
    </lineage>
</organism>
<feature type="transmembrane region" description="Helical" evidence="1">
    <location>
        <begin position="180"/>
        <end position="202"/>
    </location>
</feature>
<accession>A0ABP9RJS9</accession>
<sequence length="209" mass="21643">MSVFRLGLLLVRPLARAVPWWPLAAAAALAALSQLPALLAEPAPGLALPGLRLAAAGLGAAVCFAMPDRMASTVMAPSPRWLRQWLRVALTLLPAAVVWALLYRAVVAVGGRLVAGPAGYLTLQAAVCGLTPLAAAAVAARYRDELSAALTGPLVAGVALVGTLFFTGTRSPWPIPAQPGWTVAQLCWPVALAVNAAVLLFANRDVFRS</sequence>
<keyword evidence="1" id="KW-0812">Transmembrane</keyword>
<feature type="transmembrane region" description="Helical" evidence="1">
    <location>
        <begin position="146"/>
        <end position="168"/>
    </location>
</feature>
<keyword evidence="3" id="KW-1185">Reference proteome</keyword>
<dbReference type="Proteomes" id="UP001501570">
    <property type="component" value="Unassembled WGS sequence"/>
</dbReference>
<keyword evidence="1" id="KW-0472">Membrane</keyword>
<evidence type="ECO:0000313" key="3">
    <source>
        <dbReference type="Proteomes" id="UP001501570"/>
    </source>
</evidence>
<dbReference type="EMBL" id="BAABJQ010000002">
    <property type="protein sequence ID" value="GAA5178598.1"/>
    <property type="molecule type" value="Genomic_DNA"/>
</dbReference>
<dbReference type="RefSeq" id="WP_345625864.1">
    <property type="nucleotide sequence ID" value="NZ_BAABJQ010000002.1"/>
</dbReference>